<dbReference type="OrthoDB" id="346445at2157"/>
<feature type="compositionally biased region" description="Low complexity" evidence="1">
    <location>
        <begin position="25"/>
        <end position="65"/>
    </location>
</feature>
<dbReference type="GeneID" id="56029095"/>
<gene>
    <name evidence="2" type="ORF">HUG10_09640</name>
</gene>
<feature type="region of interest" description="Disordered" evidence="1">
    <location>
        <begin position="18"/>
        <end position="71"/>
    </location>
</feature>
<evidence type="ECO:0000256" key="1">
    <source>
        <dbReference type="SAM" id="MobiDB-lite"/>
    </source>
</evidence>
<reference evidence="2 3" key="1">
    <citation type="submission" date="2020-07" db="EMBL/GenBank/DDBJ databases">
        <title>Gai3-2, isolated from salt lake.</title>
        <authorList>
            <person name="Cui H."/>
            <person name="Shi X."/>
        </authorList>
    </citation>
    <scope>NUCLEOTIDE SEQUENCE [LARGE SCALE GENOMIC DNA]</scope>
    <source>
        <strain evidence="2 3">Gai3-2</strain>
    </source>
</reference>
<dbReference type="EMBL" id="CP058529">
    <property type="protein sequence ID" value="QLG27797.1"/>
    <property type="molecule type" value="Genomic_DNA"/>
</dbReference>
<keyword evidence="3" id="KW-1185">Reference proteome</keyword>
<evidence type="ECO:0000313" key="3">
    <source>
        <dbReference type="Proteomes" id="UP000509750"/>
    </source>
</evidence>
<dbReference type="AlphaFoldDB" id="A0A7D5KDX2"/>
<protein>
    <submittedName>
        <fullName evidence="2">Uncharacterized protein</fullName>
    </submittedName>
</protein>
<evidence type="ECO:0000313" key="2">
    <source>
        <dbReference type="EMBL" id="QLG27797.1"/>
    </source>
</evidence>
<proteinExistence type="predicted"/>
<name>A0A7D5KDX2_9EURY</name>
<organism evidence="2 3">
    <name type="scientific">Halorarum halophilum</name>
    <dbReference type="NCBI Taxonomy" id="2743090"/>
    <lineage>
        <taxon>Archaea</taxon>
        <taxon>Methanobacteriati</taxon>
        <taxon>Methanobacteriota</taxon>
        <taxon>Stenosarchaea group</taxon>
        <taxon>Halobacteria</taxon>
        <taxon>Halobacteriales</taxon>
        <taxon>Haloferacaceae</taxon>
        <taxon>Halorarum</taxon>
    </lineage>
</organism>
<accession>A0A7D5KDX2</accession>
<dbReference type="KEGG" id="halg:HUG10_09640"/>
<dbReference type="RefSeq" id="WP_179169372.1">
    <property type="nucleotide sequence ID" value="NZ_CP058529.1"/>
</dbReference>
<dbReference type="PROSITE" id="PS51257">
    <property type="entry name" value="PROKAR_LIPOPROTEIN"/>
    <property type="match status" value="1"/>
</dbReference>
<dbReference type="Proteomes" id="UP000509750">
    <property type="component" value="Chromosome"/>
</dbReference>
<sequence length="215" mass="22614">MVPDPSRRAVLAALAGLAGCTGTQSAPSPSRTEPSPTRPGTANDTVTTTRGTTDLPDPTATADPPGESRFADRPCPPMLDGCYHRATAETPVFVHPSAEEVELDGTVELSLVNRSDGSVFFGPYYWTVWREDDDGWTNVDPRDAVEDLGAEIEPGGTYTWTVPVEVGDGGADTAHRAAGGVDFEPGLHCFGVRDVPLSGDEDAEKGTPGALFEVV</sequence>